<feature type="transmembrane region" description="Helical" evidence="1">
    <location>
        <begin position="143"/>
        <end position="166"/>
    </location>
</feature>
<organism evidence="2 3">
    <name type="scientific">Spiroplasma litorale</name>
    <dbReference type="NCBI Taxonomy" id="216942"/>
    <lineage>
        <taxon>Bacteria</taxon>
        <taxon>Bacillati</taxon>
        <taxon>Mycoplasmatota</taxon>
        <taxon>Mollicutes</taxon>
        <taxon>Entomoplasmatales</taxon>
        <taxon>Spiroplasmataceae</taxon>
        <taxon>Spiroplasma</taxon>
    </lineage>
</organism>
<gene>
    <name evidence="2" type="ORF">SLITO_v1c04650</name>
</gene>
<keyword evidence="3" id="KW-1185">Reference proteome</keyword>
<dbReference type="PATRIC" id="fig|216942.3.peg.468"/>
<feature type="transmembrane region" description="Helical" evidence="1">
    <location>
        <begin position="215"/>
        <end position="238"/>
    </location>
</feature>
<protein>
    <submittedName>
        <fullName evidence="2">Uncharacterized protein</fullName>
    </submittedName>
</protein>
<reference evidence="2 3" key="1">
    <citation type="journal article" date="2015" name="Genome Announc.">
        <title>Complete Genome Sequence of Spiroplasma litorale TN-1T (DSM 21781), a Bacterium Isolated from a Green-Eyed Horsefly (Tabanus nigrovittatus).</title>
        <authorList>
            <person name="Lo W.S."/>
            <person name="Lai Y.C."/>
            <person name="Lien Y.W."/>
            <person name="Wang T.H."/>
            <person name="Kuo C.H."/>
        </authorList>
    </citation>
    <scope>NUCLEOTIDE SEQUENCE [LARGE SCALE GENOMIC DNA]</scope>
    <source>
        <strain evidence="2 3">TN-1</strain>
    </source>
</reference>
<name>A0A0K1W1R3_9MOLU</name>
<feature type="transmembrane region" description="Helical" evidence="1">
    <location>
        <begin position="172"/>
        <end position="194"/>
    </location>
</feature>
<feature type="transmembrane region" description="Helical" evidence="1">
    <location>
        <begin position="250"/>
        <end position="270"/>
    </location>
</feature>
<accession>A0A0K1W1R3</accession>
<evidence type="ECO:0000313" key="3">
    <source>
        <dbReference type="Proteomes" id="UP000067476"/>
    </source>
</evidence>
<feature type="transmembrane region" description="Helical" evidence="1">
    <location>
        <begin position="95"/>
        <end position="122"/>
    </location>
</feature>
<keyword evidence="1" id="KW-1133">Transmembrane helix</keyword>
<dbReference type="STRING" id="216942.SLITO_v1c04650"/>
<dbReference type="OrthoDB" id="390304at2"/>
<evidence type="ECO:0000256" key="1">
    <source>
        <dbReference type="SAM" id="Phobius"/>
    </source>
</evidence>
<evidence type="ECO:0000313" key="2">
    <source>
        <dbReference type="EMBL" id="AKX34118.1"/>
    </source>
</evidence>
<keyword evidence="1" id="KW-0472">Membrane</keyword>
<sequence length="278" mass="32544">MKTNKLNRCISYLFKSTLVSSYTYIYIFLIPLIFEILFYFLLIKNRIDDNRIITIAPILLFSLNLCSLFVTHLIISWRETIFLKQIKNFQINNVTFLIALGVVYLVYSLISLLIVCITLLLIDIIEDINKIMNLFKTTISSPTFIFVLFFIVLNIIVIYFISLLISGFIKNIYLIQAVSFAYLIFIISFGDYLIDSNYTNNIIYQFISYFNVEKYFNWLFYITYVNAFNGGQNLYLITLNISNVIPFKNVYAPLFSMAVIAPIIGFFSFYKFNNSTKI</sequence>
<dbReference type="KEGG" id="sll:SLITO_v1c04650"/>
<dbReference type="AlphaFoldDB" id="A0A0K1W1R3"/>
<feature type="transmembrane region" description="Helical" evidence="1">
    <location>
        <begin position="23"/>
        <end position="43"/>
    </location>
</feature>
<keyword evidence="1" id="KW-0812">Transmembrane</keyword>
<proteinExistence type="predicted"/>
<dbReference type="EMBL" id="CP012357">
    <property type="protein sequence ID" value="AKX34118.1"/>
    <property type="molecule type" value="Genomic_DNA"/>
</dbReference>
<feature type="transmembrane region" description="Helical" evidence="1">
    <location>
        <begin position="55"/>
        <end position="75"/>
    </location>
</feature>
<dbReference type="Proteomes" id="UP000067476">
    <property type="component" value="Chromosome"/>
</dbReference>